<protein>
    <submittedName>
        <fullName evidence="1">Uncharacterized protein</fullName>
    </submittedName>
</protein>
<dbReference type="RefSeq" id="WP_157582045.1">
    <property type="nucleotide sequence ID" value="NZ_CP157948.1"/>
</dbReference>
<gene>
    <name evidence="1" type="ORF">ABNK63_02460</name>
</gene>
<reference evidence="1" key="1">
    <citation type="submission" date="2024-06" db="EMBL/GenBank/DDBJ databases">
        <authorList>
            <person name="Sun Y."/>
        </authorList>
    </citation>
    <scope>NUCLEOTIDE SEQUENCE</scope>
    <source>
        <strain evidence="1">IGA1.0</strain>
    </source>
</reference>
<proteinExistence type="predicted"/>
<organism evidence="1">
    <name type="scientific">Rhodanobacter sp. IGA1.0</name>
    <dbReference type="NCBI Taxonomy" id="3158582"/>
    <lineage>
        <taxon>Bacteria</taxon>
        <taxon>Pseudomonadati</taxon>
        <taxon>Pseudomonadota</taxon>
        <taxon>Gammaproteobacteria</taxon>
        <taxon>Lysobacterales</taxon>
        <taxon>Rhodanobacteraceae</taxon>
        <taxon>Rhodanobacter</taxon>
    </lineage>
</organism>
<accession>A0AAU7QNA8</accession>
<evidence type="ECO:0000313" key="1">
    <source>
        <dbReference type="EMBL" id="XBS90524.1"/>
    </source>
</evidence>
<sequence>METVPPASNDLLSSRIDVSCNDAVYQLKAALNIFVPSEPRNLRVTILKDVNFDALPNYSKRYKYGIAAMTPKGKGELCRTRSPVVATLSNSREHPYEE</sequence>
<dbReference type="AlphaFoldDB" id="A0AAU7QNA8"/>
<dbReference type="EMBL" id="CP157948">
    <property type="protein sequence ID" value="XBS90524.1"/>
    <property type="molecule type" value="Genomic_DNA"/>
</dbReference>
<name>A0AAU7QNA8_9GAMM</name>